<comment type="pathway">
    <text evidence="2 6">One-carbon metabolism; tetrahydrofolate interconversion.</text>
</comment>
<dbReference type="Proteomes" id="UP001597326">
    <property type="component" value="Unassembled WGS sequence"/>
</dbReference>
<evidence type="ECO:0000256" key="1">
    <source>
        <dbReference type="ARBA" id="ARBA00001974"/>
    </source>
</evidence>
<evidence type="ECO:0000313" key="8">
    <source>
        <dbReference type="Proteomes" id="UP001597326"/>
    </source>
</evidence>
<dbReference type="InterPro" id="IPR029041">
    <property type="entry name" value="FAD-linked_oxidoreductase-like"/>
</dbReference>
<evidence type="ECO:0000256" key="2">
    <source>
        <dbReference type="ARBA" id="ARBA00004777"/>
    </source>
</evidence>
<evidence type="ECO:0000256" key="4">
    <source>
        <dbReference type="ARBA" id="ARBA00022827"/>
    </source>
</evidence>
<gene>
    <name evidence="7" type="ORF">ACFSCS_01945</name>
</gene>
<comment type="similarity">
    <text evidence="6">Belongs to the methylenetetrahydrofolate reductase family.</text>
</comment>
<keyword evidence="4 6" id="KW-0274">FAD</keyword>
<proteinExistence type="inferred from homology"/>
<name>A0ABW4RRX5_9ACTN</name>
<comment type="cofactor">
    <cofactor evidence="1 6">
        <name>FAD</name>
        <dbReference type="ChEBI" id="CHEBI:57692"/>
    </cofactor>
</comment>
<dbReference type="SUPFAM" id="SSF51730">
    <property type="entry name" value="FAD-linked oxidoreductase"/>
    <property type="match status" value="1"/>
</dbReference>
<evidence type="ECO:0000313" key="7">
    <source>
        <dbReference type="EMBL" id="MFD1888946.1"/>
    </source>
</evidence>
<dbReference type="RefSeq" id="WP_343875040.1">
    <property type="nucleotide sequence ID" value="NZ_BAAAIX010000028.1"/>
</dbReference>
<evidence type="ECO:0000256" key="6">
    <source>
        <dbReference type="RuleBase" id="RU003862"/>
    </source>
</evidence>
<evidence type="ECO:0000256" key="5">
    <source>
        <dbReference type="ARBA" id="ARBA00023002"/>
    </source>
</evidence>
<dbReference type="EMBL" id="JBHUFZ010000005">
    <property type="protein sequence ID" value="MFD1888946.1"/>
    <property type="molecule type" value="Genomic_DNA"/>
</dbReference>
<comment type="caution">
    <text evidence="7">The sequence shown here is derived from an EMBL/GenBank/DDBJ whole genome shotgun (WGS) entry which is preliminary data.</text>
</comment>
<organism evidence="7 8">
    <name type="scientific">Luteococcus peritonei</name>
    <dbReference type="NCBI Taxonomy" id="88874"/>
    <lineage>
        <taxon>Bacteria</taxon>
        <taxon>Bacillati</taxon>
        <taxon>Actinomycetota</taxon>
        <taxon>Actinomycetes</taxon>
        <taxon>Propionibacteriales</taxon>
        <taxon>Propionibacteriaceae</taxon>
        <taxon>Luteococcus</taxon>
    </lineage>
</organism>
<accession>A0ABW4RRX5</accession>
<keyword evidence="5 6" id="KW-0560">Oxidoreductase</keyword>
<dbReference type="InterPro" id="IPR003171">
    <property type="entry name" value="Mehydrof_redctse-like"/>
</dbReference>
<dbReference type="Pfam" id="PF02219">
    <property type="entry name" value="MTHFR"/>
    <property type="match status" value="1"/>
</dbReference>
<sequence length="304" mass="33589">MQTTAPGRDGMLLFALTPPRQSTSPERAAQIADATLARLEQVSPDAVLLYDITDEADRTDEERPFPFLPTMDPGVYWERHFDDCRFPVVVYRAVGHHAEPVLRDWLGRQDASRVRTVFVGGSSSDRAMATTLPRAYELLREVNPDLPLGGVAIPERHTSKRSEHHKLLRKQQAGCSFFVTQIVYDVNAAKNMVSDYRVACAEAGVQMVPVVFTFSVAGSLKTLEFMRWLGVEVPHWIENDMASAADPLAISLRHALGAVNDIVGYCRLMGIPFGINVESVSSRKVEIDAAVELAGQVDALLREG</sequence>
<evidence type="ECO:0000256" key="3">
    <source>
        <dbReference type="ARBA" id="ARBA00022630"/>
    </source>
</evidence>
<keyword evidence="8" id="KW-1185">Reference proteome</keyword>
<protein>
    <recommendedName>
        <fullName evidence="6">Methylenetetrahydrofolate reductase</fullName>
    </recommendedName>
</protein>
<keyword evidence="3 6" id="KW-0285">Flavoprotein</keyword>
<reference evidence="8" key="1">
    <citation type="journal article" date="2019" name="Int. J. Syst. Evol. Microbiol.">
        <title>The Global Catalogue of Microorganisms (GCM) 10K type strain sequencing project: providing services to taxonomists for standard genome sequencing and annotation.</title>
        <authorList>
            <consortium name="The Broad Institute Genomics Platform"/>
            <consortium name="The Broad Institute Genome Sequencing Center for Infectious Disease"/>
            <person name="Wu L."/>
            <person name="Ma J."/>
        </authorList>
    </citation>
    <scope>NUCLEOTIDE SEQUENCE [LARGE SCALE GENOMIC DNA]</scope>
    <source>
        <strain evidence="8">CAIM 431</strain>
    </source>
</reference>
<dbReference type="Gene3D" id="3.20.20.220">
    <property type="match status" value="1"/>
</dbReference>